<accession>A0ABW3D6I0</accession>
<dbReference type="Proteomes" id="UP001597120">
    <property type="component" value="Unassembled WGS sequence"/>
</dbReference>
<keyword evidence="3" id="KW-1185">Reference proteome</keyword>
<protein>
    <submittedName>
        <fullName evidence="2">VOC family protein</fullName>
    </submittedName>
</protein>
<reference evidence="3" key="1">
    <citation type="journal article" date="2019" name="Int. J. Syst. Evol. Microbiol.">
        <title>The Global Catalogue of Microorganisms (GCM) 10K type strain sequencing project: providing services to taxonomists for standard genome sequencing and annotation.</title>
        <authorList>
            <consortium name="The Broad Institute Genomics Platform"/>
            <consortium name="The Broad Institute Genome Sequencing Center for Infectious Disease"/>
            <person name="Wu L."/>
            <person name="Ma J."/>
        </authorList>
    </citation>
    <scope>NUCLEOTIDE SEQUENCE [LARGE SCALE GENOMIC DNA]</scope>
    <source>
        <strain evidence="3">CCUG 57263</strain>
    </source>
</reference>
<dbReference type="InterPro" id="IPR028973">
    <property type="entry name" value="PhnB-like"/>
</dbReference>
<dbReference type="InterPro" id="IPR029068">
    <property type="entry name" value="Glyas_Bleomycin-R_OHBP_Dase"/>
</dbReference>
<dbReference type="PANTHER" id="PTHR33990">
    <property type="entry name" value="PROTEIN YJDN-RELATED"/>
    <property type="match status" value="1"/>
</dbReference>
<comment type="caution">
    <text evidence="2">The sequence shown here is derived from an EMBL/GenBank/DDBJ whole genome shotgun (WGS) entry which is preliminary data.</text>
</comment>
<dbReference type="InterPro" id="IPR004360">
    <property type="entry name" value="Glyas_Fos-R_dOase_dom"/>
</dbReference>
<dbReference type="PANTHER" id="PTHR33990:SF1">
    <property type="entry name" value="PROTEIN YJDN"/>
    <property type="match status" value="1"/>
</dbReference>
<evidence type="ECO:0000313" key="2">
    <source>
        <dbReference type="EMBL" id="MFD0868921.1"/>
    </source>
</evidence>
<gene>
    <name evidence="2" type="ORF">ACFQ03_07150</name>
</gene>
<organism evidence="2 3">
    <name type="scientific">Paenibacillus residui</name>
    <dbReference type="NCBI Taxonomy" id="629724"/>
    <lineage>
        <taxon>Bacteria</taxon>
        <taxon>Bacillati</taxon>
        <taxon>Bacillota</taxon>
        <taxon>Bacilli</taxon>
        <taxon>Bacillales</taxon>
        <taxon>Paenibacillaceae</taxon>
        <taxon>Paenibacillus</taxon>
    </lineage>
</organism>
<evidence type="ECO:0000313" key="3">
    <source>
        <dbReference type="Proteomes" id="UP001597120"/>
    </source>
</evidence>
<feature type="domain" description="Glyoxalase/fosfomycin resistance/dioxygenase" evidence="1">
    <location>
        <begin position="8"/>
        <end position="125"/>
    </location>
</feature>
<dbReference type="RefSeq" id="WP_144933724.1">
    <property type="nucleotide sequence ID" value="NZ_JBHTIU010000027.1"/>
</dbReference>
<evidence type="ECO:0000259" key="1">
    <source>
        <dbReference type="Pfam" id="PF00903"/>
    </source>
</evidence>
<name>A0ABW3D6I0_9BACL</name>
<dbReference type="EMBL" id="JBHTIU010000027">
    <property type="protein sequence ID" value="MFD0868921.1"/>
    <property type="molecule type" value="Genomic_DNA"/>
</dbReference>
<dbReference type="CDD" id="cd06588">
    <property type="entry name" value="PhnB_like"/>
    <property type="match status" value="1"/>
</dbReference>
<dbReference type="Gene3D" id="3.10.180.10">
    <property type="entry name" value="2,3-Dihydroxybiphenyl 1,2-Dioxygenase, domain 1"/>
    <property type="match status" value="1"/>
</dbReference>
<dbReference type="Pfam" id="PF00903">
    <property type="entry name" value="Glyoxalase"/>
    <property type="match status" value="1"/>
</dbReference>
<sequence>MSRLSPYIYCEDARKQADFYAKALGGEIVSVQTFENWPDASPEERSRVMHLVLKVGELQIFMADSSPIRSGNQIDLALELQSEAEARTVFERLSRDGRVIFPLKLMPWGSMLGRVEDPFGVRWQIAVK</sequence>
<dbReference type="SUPFAM" id="SSF54593">
    <property type="entry name" value="Glyoxalase/Bleomycin resistance protein/Dihydroxybiphenyl dioxygenase"/>
    <property type="match status" value="1"/>
</dbReference>
<proteinExistence type="predicted"/>